<dbReference type="EMBL" id="JAWDJW010000397">
    <property type="protein sequence ID" value="KAK3080796.1"/>
    <property type="molecule type" value="Genomic_DNA"/>
</dbReference>
<accession>A0ACC3DVU2</accession>
<reference evidence="1" key="1">
    <citation type="submission" date="2024-09" db="EMBL/GenBank/DDBJ databases">
        <title>Black Yeasts Isolated from many extreme environments.</title>
        <authorList>
            <person name="Coleine C."/>
            <person name="Stajich J.E."/>
            <person name="Selbmann L."/>
        </authorList>
    </citation>
    <scope>NUCLEOTIDE SEQUENCE</scope>
    <source>
        <strain evidence="1">CCFEE 5737</strain>
    </source>
</reference>
<keyword evidence="2" id="KW-1185">Reference proteome</keyword>
<comment type="caution">
    <text evidence="1">The sequence shown here is derived from an EMBL/GenBank/DDBJ whole genome shotgun (WGS) entry which is preliminary data.</text>
</comment>
<sequence length="170" mass="18736">MNAYAILGLPGPPQNKATTADEIKRAYRRALLTHHPDKATTPTKLPKPTIDEITIAFQTLSTPSLRGELDRQLLLSAKQPPTQKEAFTISHATEIIDLDDLSYDEAQGRWYRGCRCGMERGFILEEDQLEEHAELGEIVVGCRGCSLWVKVLFGVADEQADTDAVDGGKG</sequence>
<evidence type="ECO:0000313" key="2">
    <source>
        <dbReference type="Proteomes" id="UP001186974"/>
    </source>
</evidence>
<protein>
    <submittedName>
        <fullName evidence="1">Uncharacterized protein</fullName>
    </submittedName>
</protein>
<proteinExistence type="predicted"/>
<gene>
    <name evidence="1" type="ORF">LTS18_013005</name>
</gene>
<dbReference type="Proteomes" id="UP001186974">
    <property type="component" value="Unassembled WGS sequence"/>
</dbReference>
<evidence type="ECO:0000313" key="1">
    <source>
        <dbReference type="EMBL" id="KAK3080796.1"/>
    </source>
</evidence>
<organism evidence="1 2">
    <name type="scientific">Coniosporium uncinatum</name>
    <dbReference type="NCBI Taxonomy" id="93489"/>
    <lineage>
        <taxon>Eukaryota</taxon>
        <taxon>Fungi</taxon>
        <taxon>Dikarya</taxon>
        <taxon>Ascomycota</taxon>
        <taxon>Pezizomycotina</taxon>
        <taxon>Dothideomycetes</taxon>
        <taxon>Dothideomycetes incertae sedis</taxon>
        <taxon>Coniosporium</taxon>
    </lineage>
</organism>
<name>A0ACC3DVU2_9PEZI</name>